<evidence type="ECO:0000256" key="1">
    <source>
        <dbReference type="SAM" id="MobiDB-lite"/>
    </source>
</evidence>
<dbReference type="EMBL" id="CP027541">
    <property type="protein sequence ID" value="AWT52591.1"/>
    <property type="molecule type" value="Genomic_DNA"/>
</dbReference>
<name>A0A2U9PLH2_MYCSE</name>
<dbReference type="Proteomes" id="UP000011200">
    <property type="component" value="Chromosome"/>
</dbReference>
<evidence type="ECO:0000313" key="2">
    <source>
        <dbReference type="EMBL" id="AWT52591.1"/>
    </source>
</evidence>
<sequence length="204" mass="22685">MSATEDLMPELGDSNLADVFSAPELEPGTFTRQGEYPLTIGTDGDDVGRRAKIKVRVDGNGDPERTLAQLAPDDLMASSHGFLIRTVEAPKTTWRTTCEVCDRPLPLTPAAEWVCEHGSRPGSHAWDQCRCNWCLIRGQWLRGEYRTRGGQPKKRCGLPDCTRVGAKLRKRKSRGTQVPEELLPPAPSPRRSYLRKSAEGSGRW</sequence>
<accession>A0A2U9PLH2</accession>
<organism evidence="2 3">
    <name type="scientific">Mycolicibacterium smegmatis (strain MKD8)</name>
    <name type="common">Mycobacterium smegmatis</name>
    <dbReference type="NCBI Taxonomy" id="1214915"/>
    <lineage>
        <taxon>Bacteria</taxon>
        <taxon>Bacillati</taxon>
        <taxon>Actinomycetota</taxon>
        <taxon>Actinomycetes</taxon>
        <taxon>Mycobacteriales</taxon>
        <taxon>Mycobacteriaceae</taxon>
        <taxon>Mycolicibacterium</taxon>
    </lineage>
</organism>
<evidence type="ECO:0000313" key="3">
    <source>
        <dbReference type="Proteomes" id="UP000011200"/>
    </source>
</evidence>
<proteinExistence type="predicted"/>
<reference evidence="2 3" key="1">
    <citation type="journal article" date="2013" name="Genome Announc.">
        <title>Draft genome sequence of MKD8, a conjugal recipient Mycobacterium smegmatis strain.</title>
        <authorList>
            <person name="Gray T.A."/>
            <person name="Palumbo M.J."/>
            <person name="Derbyshire K.M."/>
        </authorList>
    </citation>
    <scope>NUCLEOTIDE SEQUENCE [LARGE SCALE GENOMIC DNA]</scope>
    <source>
        <strain evidence="2 3">MKD8</strain>
    </source>
</reference>
<dbReference type="AlphaFoldDB" id="A0A2U9PLH2"/>
<protein>
    <submittedName>
        <fullName evidence="2">Uncharacterized protein</fullName>
    </submittedName>
</protein>
<reference evidence="3" key="2">
    <citation type="submission" date="2018-03" db="EMBL/GenBank/DDBJ databases">
        <authorList>
            <person name="Derbyshire K."/>
            <person name="Gray T.A."/>
            <person name="Champion M."/>
        </authorList>
    </citation>
    <scope>NUCLEOTIDE SEQUENCE [LARGE SCALE GENOMIC DNA]</scope>
    <source>
        <strain evidence="3">MKD8</strain>
    </source>
</reference>
<gene>
    <name evidence="2" type="ORF">D806_016070</name>
</gene>
<feature type="region of interest" description="Disordered" evidence="1">
    <location>
        <begin position="167"/>
        <end position="204"/>
    </location>
</feature>